<evidence type="ECO:0008006" key="3">
    <source>
        <dbReference type="Google" id="ProtNLM"/>
    </source>
</evidence>
<name>A0ABU1TMZ5_9FLAO</name>
<dbReference type="EMBL" id="JAVDVI010000004">
    <property type="protein sequence ID" value="MDR6967337.1"/>
    <property type="molecule type" value="Genomic_DNA"/>
</dbReference>
<gene>
    <name evidence="1" type="ORF">J2X31_001344</name>
</gene>
<dbReference type="SUPFAM" id="SSF49842">
    <property type="entry name" value="TNF-like"/>
    <property type="match status" value="1"/>
</dbReference>
<protein>
    <recommendedName>
        <fullName evidence="3">C1q domain-containing protein</fullName>
    </recommendedName>
</protein>
<keyword evidence="2" id="KW-1185">Reference proteome</keyword>
<dbReference type="Gene3D" id="2.60.120.40">
    <property type="match status" value="1"/>
</dbReference>
<reference evidence="1 2" key="1">
    <citation type="submission" date="2023-07" db="EMBL/GenBank/DDBJ databases">
        <title>Sorghum-associated microbial communities from plants grown in Nebraska, USA.</title>
        <authorList>
            <person name="Schachtman D."/>
        </authorList>
    </citation>
    <scope>NUCLEOTIDE SEQUENCE [LARGE SCALE GENOMIC DNA]</scope>
    <source>
        <strain evidence="1 2">3773</strain>
    </source>
</reference>
<evidence type="ECO:0000313" key="2">
    <source>
        <dbReference type="Proteomes" id="UP001255185"/>
    </source>
</evidence>
<comment type="caution">
    <text evidence="1">The sequence shown here is derived from an EMBL/GenBank/DDBJ whole genome shotgun (WGS) entry which is preliminary data.</text>
</comment>
<proteinExistence type="predicted"/>
<accession>A0ABU1TMZ5</accession>
<dbReference type="Proteomes" id="UP001255185">
    <property type="component" value="Unassembled WGS sequence"/>
</dbReference>
<dbReference type="RefSeq" id="WP_310025424.1">
    <property type="nucleotide sequence ID" value="NZ_JAVDVI010000004.1"/>
</dbReference>
<dbReference type="InterPro" id="IPR008983">
    <property type="entry name" value="Tumour_necrosis_fac-like_dom"/>
</dbReference>
<organism evidence="1 2">
    <name type="scientific">Flavobacterium arsenatis</name>
    <dbReference type="NCBI Taxonomy" id="1484332"/>
    <lineage>
        <taxon>Bacteria</taxon>
        <taxon>Pseudomonadati</taxon>
        <taxon>Bacteroidota</taxon>
        <taxon>Flavobacteriia</taxon>
        <taxon>Flavobacteriales</taxon>
        <taxon>Flavobacteriaceae</taxon>
        <taxon>Flavobacterium</taxon>
    </lineage>
</organism>
<sequence>MISVLVATSCLKGYAQTGVGTRNPQGALHIDGAKDNPATGAPNATQVANDVIINATTGFMGVGVLAPVVPLDMRSSGGQNAIGLGSTTTTITAVAAEAGAVRYNVSDVPVGPKIEVSDGVAWNKVYLAPQKAVVVARKITTQTIAYNAATPAVVANWQEVRDMSNSFTPLSGEFTAPRNGTYTFLMTFNFVNHVLKDMSHVEVQFYRTNNTPTVLARSYKTFGQSMTGTSNDANLTRESQAGGSAIITLTLTAGDIVVPRLFQNISNANASINLRVTTNAADPANESAGFNNLTIIEH</sequence>
<evidence type="ECO:0000313" key="1">
    <source>
        <dbReference type="EMBL" id="MDR6967337.1"/>
    </source>
</evidence>